<gene>
    <name evidence="5" type="ORF">NKR19_g1608</name>
</gene>
<evidence type="ECO:0000256" key="3">
    <source>
        <dbReference type="ARBA" id="ARBA00022777"/>
    </source>
</evidence>
<evidence type="ECO:0000259" key="4">
    <source>
        <dbReference type="Pfam" id="PF02816"/>
    </source>
</evidence>
<organism evidence="5 6">
    <name type="scientific">Coniochaeta hoffmannii</name>
    <dbReference type="NCBI Taxonomy" id="91930"/>
    <lineage>
        <taxon>Eukaryota</taxon>
        <taxon>Fungi</taxon>
        <taxon>Dikarya</taxon>
        <taxon>Ascomycota</taxon>
        <taxon>Pezizomycotina</taxon>
        <taxon>Sordariomycetes</taxon>
        <taxon>Sordariomycetidae</taxon>
        <taxon>Coniochaetales</taxon>
        <taxon>Coniochaetaceae</taxon>
        <taxon>Coniochaeta</taxon>
    </lineage>
</organism>
<evidence type="ECO:0000256" key="2">
    <source>
        <dbReference type="ARBA" id="ARBA00022679"/>
    </source>
</evidence>
<dbReference type="InterPro" id="IPR004166">
    <property type="entry name" value="a-kinase_dom"/>
</dbReference>
<protein>
    <recommendedName>
        <fullName evidence="4">Alpha-type protein kinase domain-containing protein</fullName>
    </recommendedName>
</protein>
<dbReference type="SUPFAM" id="SSF56112">
    <property type="entry name" value="Protein kinase-like (PK-like)"/>
    <property type="match status" value="1"/>
</dbReference>
<name>A0AA38S0H4_9PEZI</name>
<reference evidence="5" key="1">
    <citation type="submission" date="2022-07" db="EMBL/GenBank/DDBJ databases">
        <title>Fungi with potential for degradation of polypropylene.</title>
        <authorList>
            <person name="Gostincar C."/>
        </authorList>
    </citation>
    <scope>NUCLEOTIDE SEQUENCE</scope>
    <source>
        <strain evidence="5">EXF-13287</strain>
    </source>
</reference>
<feature type="domain" description="Alpha-type protein kinase" evidence="4">
    <location>
        <begin position="71"/>
        <end position="146"/>
    </location>
</feature>
<dbReference type="GO" id="GO:0004674">
    <property type="term" value="F:protein serine/threonine kinase activity"/>
    <property type="evidence" value="ECO:0007669"/>
    <property type="project" value="UniProtKB-KW"/>
</dbReference>
<keyword evidence="3" id="KW-0418">Kinase</keyword>
<keyword evidence="6" id="KW-1185">Reference proteome</keyword>
<comment type="caution">
    <text evidence="5">The sequence shown here is derived from an EMBL/GenBank/DDBJ whole genome shotgun (WGS) entry which is preliminary data.</text>
</comment>
<evidence type="ECO:0000313" key="5">
    <source>
        <dbReference type="EMBL" id="KAJ9162039.1"/>
    </source>
</evidence>
<keyword evidence="1" id="KW-0723">Serine/threonine-protein kinase</keyword>
<accession>A0AA38S0H4</accession>
<dbReference type="InterPro" id="IPR011009">
    <property type="entry name" value="Kinase-like_dom_sf"/>
</dbReference>
<dbReference type="EMBL" id="JANBVN010000015">
    <property type="protein sequence ID" value="KAJ9162039.1"/>
    <property type="molecule type" value="Genomic_DNA"/>
</dbReference>
<dbReference type="Pfam" id="PF02816">
    <property type="entry name" value="Alpha_kinase"/>
    <property type="match status" value="1"/>
</dbReference>
<sequence length="152" mass="17123">MGRICADCRRDLPQSSYAANQYRKPGGVSRCAACIHGQHSDTLAVHNPDSGRYNDCHQAIYTPEALDYPFAEGAFRWVAKGNYTHGVRKGQAAVCKRFKAGTVFFDDYFAFDIKAVDKALDIVSKFNELNMVNREIKINVPDVWTFDDGDYE</sequence>
<dbReference type="AlphaFoldDB" id="A0AA38S0H4"/>
<dbReference type="GO" id="GO:0005524">
    <property type="term" value="F:ATP binding"/>
    <property type="evidence" value="ECO:0007669"/>
    <property type="project" value="InterPro"/>
</dbReference>
<dbReference type="Proteomes" id="UP001174691">
    <property type="component" value="Unassembled WGS sequence"/>
</dbReference>
<evidence type="ECO:0000313" key="6">
    <source>
        <dbReference type="Proteomes" id="UP001174691"/>
    </source>
</evidence>
<evidence type="ECO:0000256" key="1">
    <source>
        <dbReference type="ARBA" id="ARBA00022527"/>
    </source>
</evidence>
<keyword evidence="2" id="KW-0808">Transferase</keyword>
<proteinExistence type="predicted"/>